<organism evidence="9 12">
    <name type="scientific">Phocaeicola vulgatus</name>
    <name type="common">Bacteroides vulgatus</name>
    <dbReference type="NCBI Taxonomy" id="821"/>
    <lineage>
        <taxon>Bacteria</taxon>
        <taxon>Pseudomonadati</taxon>
        <taxon>Bacteroidota</taxon>
        <taxon>Bacteroidia</taxon>
        <taxon>Bacteroidales</taxon>
        <taxon>Bacteroidaceae</taxon>
        <taxon>Phocaeicola</taxon>
    </lineage>
</organism>
<dbReference type="EMBL" id="JABDSI010000133">
    <property type="protein sequence ID" value="NMW41867.1"/>
    <property type="molecule type" value="Genomic_DNA"/>
</dbReference>
<comment type="similarity">
    <text evidence="1">Belongs to the glycosyl hydrolase 2 family.</text>
</comment>
<evidence type="ECO:0000259" key="7">
    <source>
        <dbReference type="Pfam" id="PF16355"/>
    </source>
</evidence>
<protein>
    <submittedName>
        <fullName evidence="10">DUF4982 domain-containing protein</fullName>
    </submittedName>
    <submittedName>
        <fullName evidence="9">Glycoside hydrolase family 2 protein</fullName>
    </submittedName>
</protein>
<dbReference type="GO" id="GO:0004553">
    <property type="term" value="F:hydrolase activity, hydrolyzing O-glycosyl compounds"/>
    <property type="evidence" value="ECO:0007669"/>
    <property type="project" value="InterPro"/>
</dbReference>
<dbReference type="InterPro" id="IPR006103">
    <property type="entry name" value="Glyco_hydro_2_cat"/>
</dbReference>
<dbReference type="PROSITE" id="PS00608">
    <property type="entry name" value="GLYCOSYL_HYDROL_F2_2"/>
    <property type="match status" value="1"/>
</dbReference>
<dbReference type="Gene3D" id="3.20.20.80">
    <property type="entry name" value="Glycosidases"/>
    <property type="match status" value="2"/>
</dbReference>
<evidence type="ECO:0000313" key="12">
    <source>
        <dbReference type="Proteomes" id="UP000583639"/>
    </source>
</evidence>
<evidence type="ECO:0000313" key="11">
    <source>
        <dbReference type="Proteomes" id="UP000260640"/>
    </source>
</evidence>
<evidence type="ECO:0000259" key="4">
    <source>
        <dbReference type="Pfam" id="PF00703"/>
    </source>
</evidence>
<feature type="domain" description="DUF4982" evidence="7">
    <location>
        <begin position="633"/>
        <end position="687"/>
    </location>
</feature>
<comment type="caution">
    <text evidence="9">The sequence shown here is derived from an EMBL/GenBank/DDBJ whole genome shotgun (WGS) entry which is preliminary data.</text>
</comment>
<dbReference type="Proteomes" id="UP000583639">
    <property type="component" value="Unassembled WGS sequence"/>
</dbReference>
<dbReference type="AlphaFoldDB" id="A0A397WMD6"/>
<feature type="domain" description="Glycoside hydrolase family 2 immunoglobulin-like beta-sandwich" evidence="4">
    <location>
        <begin position="194"/>
        <end position="303"/>
    </location>
</feature>
<dbReference type="InterPro" id="IPR017853">
    <property type="entry name" value="GH"/>
</dbReference>
<dbReference type="Pfam" id="PF16355">
    <property type="entry name" value="DUF4982"/>
    <property type="match status" value="1"/>
</dbReference>
<dbReference type="PRINTS" id="PR00132">
    <property type="entry name" value="GLHYDRLASE2"/>
</dbReference>
<evidence type="ECO:0000259" key="6">
    <source>
        <dbReference type="Pfam" id="PF02837"/>
    </source>
</evidence>
<keyword evidence="3" id="KW-0326">Glycosidase</keyword>
<proteinExistence type="inferred from homology"/>
<dbReference type="InterPro" id="IPR006101">
    <property type="entry name" value="Glyco_hydro_2"/>
</dbReference>
<dbReference type="InterPro" id="IPR013783">
    <property type="entry name" value="Ig-like_fold"/>
</dbReference>
<feature type="domain" description="Glycoside hydrolase family 2 catalytic" evidence="5">
    <location>
        <begin position="313"/>
        <end position="541"/>
    </location>
</feature>
<evidence type="ECO:0000259" key="5">
    <source>
        <dbReference type="Pfam" id="PF02836"/>
    </source>
</evidence>
<sequence length="810" mass="92434">MKNFSYFLFLFLLSICIDLQAEVFERKVLFDEDWHFSLGNMPTAVSASYDDSSWRVVDLPHDWSVEPLENQETTHMIGPFSRQSIGGFATGQMVGGEGWYRKSFVIAPKDSGKRHELYFEGIYNQSEFWVNGQKVYCNVYGYSSFRVDITPYCKPACERNIIAVRVLNEGKNSRWYSGSGIYRHVWLVRTSPVYIEDWGTFIRTTALTGGSADILLSTAIINHADEGKYNVRVSLLSPGGEVVAESEKKIRILQRDTLNTDFVLRVDNPKLWSTDTPTLYTARISLETGKEKIDEYEIPFGIRTLNFSVENGFELNGVKMKLRGGCVHHDNGLLGSKAFDRAEERKIELLKANGFNAVRTSHNPMSESFLTVCDRLGMLVINEAFDQWKEKKNPQDYHLYFESWSTKDIETLIRRDRNHPSVIMWSIGNEIRERAFDSGLTIAEYLKKEVLKYDNTRPVTAGINKQWDKEHKEMLSLEKAYRHLDVVGHNYMWRFYEDIHKEYPYQVMYGSESVATEAAQNWNKVEKYPFVLGDFIWTAMDYLGESGLGNSLEIDPQENVHQFMDWPWFNAWCGDLDLLGVKKPQSYFRDILWRRQEISMAVEVPVAEGKIRKVSFWGWPEESLSWTFPGMEGRKLIVNVYARAPRVRLYLNGRLIGEEKTSDLYKASFKVSYQPGVLKAVAWNGDREGKAVVLETAGKPVALRLVADKTELKADGQDLSYIMIEQVDKEGKMVYTSDRKITIASQGKVGSIIASGTACPNDMYSFQSLNPTLFNGRAMVIVRSGKKPGGITVCVSSEGLNSDSIIINSN</sequence>
<accession>A0A397WMD6</accession>
<dbReference type="InterPro" id="IPR008979">
    <property type="entry name" value="Galactose-bd-like_sf"/>
</dbReference>
<dbReference type="RefSeq" id="WP_117699889.1">
    <property type="nucleotide sequence ID" value="NZ_CP096965.1"/>
</dbReference>
<dbReference type="SUPFAM" id="SSF49303">
    <property type="entry name" value="beta-Galactosidase/glucuronidase domain"/>
    <property type="match status" value="1"/>
</dbReference>
<dbReference type="Gene3D" id="2.60.40.10">
    <property type="entry name" value="Immunoglobulins"/>
    <property type="match status" value="3"/>
</dbReference>
<reference evidence="10 11" key="1">
    <citation type="submission" date="2018-08" db="EMBL/GenBank/DDBJ databases">
        <title>A genome reference for cultivated species of the human gut microbiota.</title>
        <authorList>
            <person name="Zou Y."/>
            <person name="Xue W."/>
            <person name="Luo G."/>
        </authorList>
    </citation>
    <scope>NUCLEOTIDE SEQUENCE [LARGE SCALE GENOMIC DNA]</scope>
    <source>
        <strain evidence="10 11">TM05-16</strain>
    </source>
</reference>
<dbReference type="InterPro" id="IPR023232">
    <property type="entry name" value="Glyco_hydro_2_AS"/>
</dbReference>
<dbReference type="Gene3D" id="2.60.120.260">
    <property type="entry name" value="Galactose-binding domain-like"/>
    <property type="match status" value="1"/>
</dbReference>
<dbReference type="InterPro" id="IPR006104">
    <property type="entry name" value="Glyco_hydro_2_N"/>
</dbReference>
<dbReference type="InterPro" id="IPR006102">
    <property type="entry name" value="Ig-like_GH2"/>
</dbReference>
<dbReference type="InterPro" id="IPR051913">
    <property type="entry name" value="GH2_Domain-Containing"/>
</dbReference>
<dbReference type="SUPFAM" id="SSF49785">
    <property type="entry name" value="Galactose-binding domain-like"/>
    <property type="match status" value="1"/>
</dbReference>
<dbReference type="InterPro" id="IPR032311">
    <property type="entry name" value="DUF4982"/>
</dbReference>
<dbReference type="PANTHER" id="PTHR42732:SF1">
    <property type="entry name" value="BETA-MANNOSIDASE"/>
    <property type="match status" value="1"/>
</dbReference>
<evidence type="ECO:0000313" key="10">
    <source>
        <dbReference type="EMBL" id="RGJ87343.1"/>
    </source>
</evidence>
<gene>
    <name evidence="10" type="ORF">DXD46_10705</name>
    <name evidence="9" type="ORF">HKQ55_17505</name>
</gene>
<dbReference type="EMBL" id="QSPP01000028">
    <property type="protein sequence ID" value="RGJ87343.1"/>
    <property type="molecule type" value="Genomic_DNA"/>
</dbReference>
<evidence type="ECO:0000256" key="3">
    <source>
        <dbReference type="ARBA" id="ARBA00023295"/>
    </source>
</evidence>
<dbReference type="Pfam" id="PF02836">
    <property type="entry name" value="Glyco_hydro_2_C"/>
    <property type="match status" value="1"/>
</dbReference>
<dbReference type="PANTHER" id="PTHR42732">
    <property type="entry name" value="BETA-GALACTOSIDASE"/>
    <property type="match status" value="1"/>
</dbReference>
<reference evidence="9 12" key="2">
    <citation type="submission" date="2020-04" db="EMBL/GenBank/DDBJ databases">
        <title>A novel gut-associated lysogenic phage, Bacteroides phage BV01, alters the host transcriptome and bile acid metabolism in Bacteroides vulgatus.</title>
        <authorList>
            <person name="Campbell D.E."/>
            <person name="Ly L."/>
            <person name="Ridlon J.M."/>
            <person name="Hsiao A."/>
            <person name="Degnan P.H."/>
        </authorList>
    </citation>
    <scope>NUCLEOTIDE SEQUENCE [LARGE SCALE GENOMIC DNA]</scope>
    <source>
        <strain evidence="9 12">VPI-BV8526</strain>
    </source>
</reference>
<dbReference type="Proteomes" id="UP000260640">
    <property type="component" value="Unassembled WGS sequence"/>
</dbReference>
<name>A0A397WMD6_PHOVU</name>
<dbReference type="Pfam" id="PF00703">
    <property type="entry name" value="Glyco_hydro_2"/>
    <property type="match status" value="1"/>
</dbReference>
<dbReference type="GO" id="GO:0005975">
    <property type="term" value="P:carbohydrate metabolic process"/>
    <property type="evidence" value="ECO:0007669"/>
    <property type="project" value="InterPro"/>
</dbReference>
<dbReference type="Pfam" id="PF18565">
    <property type="entry name" value="Glyco_hydro2_C5"/>
    <property type="match status" value="1"/>
</dbReference>
<keyword evidence="2 9" id="KW-0378">Hydrolase</keyword>
<feature type="domain" description="Glycosyl hydrolases family 2 sugar binding" evidence="6">
    <location>
        <begin position="31"/>
        <end position="189"/>
    </location>
</feature>
<evidence type="ECO:0000313" key="9">
    <source>
        <dbReference type="EMBL" id="NMW41867.1"/>
    </source>
</evidence>
<feature type="domain" description="Glycoside hydrolase family 2" evidence="8">
    <location>
        <begin position="703"/>
        <end position="805"/>
    </location>
</feature>
<dbReference type="InterPro" id="IPR036156">
    <property type="entry name" value="Beta-gal/glucu_dom_sf"/>
</dbReference>
<evidence type="ECO:0000256" key="2">
    <source>
        <dbReference type="ARBA" id="ARBA00022801"/>
    </source>
</evidence>
<evidence type="ECO:0000256" key="1">
    <source>
        <dbReference type="ARBA" id="ARBA00007401"/>
    </source>
</evidence>
<dbReference type="InterPro" id="IPR040605">
    <property type="entry name" value="Glyco_hydro2_dom5"/>
</dbReference>
<dbReference type="Pfam" id="PF02837">
    <property type="entry name" value="Glyco_hydro_2_N"/>
    <property type="match status" value="1"/>
</dbReference>
<dbReference type="SUPFAM" id="SSF51445">
    <property type="entry name" value="(Trans)glycosidases"/>
    <property type="match status" value="1"/>
</dbReference>
<evidence type="ECO:0000259" key="8">
    <source>
        <dbReference type="Pfam" id="PF18565"/>
    </source>
</evidence>